<accession>A0ABV7QLU6</accession>
<feature type="transmembrane region" description="Helical" evidence="1">
    <location>
        <begin position="132"/>
        <end position="165"/>
    </location>
</feature>
<dbReference type="EMBL" id="JBHRWI010000039">
    <property type="protein sequence ID" value="MFC3514305.1"/>
    <property type="molecule type" value="Genomic_DNA"/>
</dbReference>
<keyword evidence="1" id="KW-0472">Membrane</keyword>
<evidence type="ECO:0000256" key="1">
    <source>
        <dbReference type="SAM" id="Phobius"/>
    </source>
</evidence>
<organism evidence="2 3">
    <name type="scientific">Amycolatopsis halotolerans</name>
    <dbReference type="NCBI Taxonomy" id="330083"/>
    <lineage>
        <taxon>Bacteria</taxon>
        <taxon>Bacillati</taxon>
        <taxon>Actinomycetota</taxon>
        <taxon>Actinomycetes</taxon>
        <taxon>Pseudonocardiales</taxon>
        <taxon>Pseudonocardiaceae</taxon>
        <taxon>Amycolatopsis</taxon>
    </lineage>
</organism>
<comment type="caution">
    <text evidence="2">The sequence shown here is derived from an EMBL/GenBank/DDBJ whole genome shotgun (WGS) entry which is preliminary data.</text>
</comment>
<feature type="transmembrane region" description="Helical" evidence="1">
    <location>
        <begin position="202"/>
        <end position="224"/>
    </location>
</feature>
<gene>
    <name evidence="2" type="ORF">ACFORO_29340</name>
</gene>
<reference evidence="3" key="1">
    <citation type="journal article" date="2019" name="Int. J. Syst. Evol. Microbiol.">
        <title>The Global Catalogue of Microorganisms (GCM) 10K type strain sequencing project: providing services to taxonomists for standard genome sequencing and annotation.</title>
        <authorList>
            <consortium name="The Broad Institute Genomics Platform"/>
            <consortium name="The Broad Institute Genome Sequencing Center for Infectious Disease"/>
            <person name="Wu L."/>
            <person name="Ma J."/>
        </authorList>
    </citation>
    <scope>NUCLEOTIDE SEQUENCE [LARGE SCALE GENOMIC DNA]</scope>
    <source>
        <strain evidence="3">CGMCC 4.7682</strain>
    </source>
</reference>
<feature type="transmembrane region" description="Helical" evidence="1">
    <location>
        <begin position="91"/>
        <end position="112"/>
    </location>
</feature>
<evidence type="ECO:0000313" key="2">
    <source>
        <dbReference type="EMBL" id="MFC3514305.1"/>
    </source>
</evidence>
<dbReference type="Proteomes" id="UP001595764">
    <property type="component" value="Unassembled WGS sequence"/>
</dbReference>
<keyword evidence="1" id="KW-0812">Transmembrane</keyword>
<evidence type="ECO:0000313" key="3">
    <source>
        <dbReference type="Proteomes" id="UP001595764"/>
    </source>
</evidence>
<keyword evidence="1" id="KW-1133">Transmembrane helix</keyword>
<proteinExistence type="predicted"/>
<protein>
    <recommendedName>
        <fullName evidence="4">ABC transporter permease</fullName>
    </recommendedName>
</protein>
<evidence type="ECO:0008006" key="4">
    <source>
        <dbReference type="Google" id="ProtNLM"/>
    </source>
</evidence>
<dbReference type="RefSeq" id="WP_377872237.1">
    <property type="nucleotide sequence ID" value="NZ_JBHMAY010000037.1"/>
</dbReference>
<keyword evidence="3" id="KW-1185">Reference proteome</keyword>
<sequence length="230" mass="24215">MTTYRAELLRARSRTTLVFLVLCIAFTLFSMSNAGPQGHPPLWGFREVAILTATLLMGRGAVVAANDFSTGTIRPWLISRPSRLSVFGGKLAASVTVALGAAVLIGLVSYAASELFGEAATARDMAVATGQFALACVALTIFGHAVGVLTRSVPAALAITIAWVLPAEKVLQGRSETLDQWLPGNLLQDFTLGVIGYHTGPAAAVLHATVPFVLLDVVALVLFARRDINS</sequence>
<name>A0ABV7QLU6_9PSEU</name>